<dbReference type="Pfam" id="PF08276">
    <property type="entry name" value="PAN_2"/>
    <property type="match status" value="1"/>
</dbReference>
<dbReference type="RefSeq" id="XP_048141671.1">
    <property type="nucleotide sequence ID" value="XM_048285714.1"/>
</dbReference>
<dbReference type="InterPro" id="IPR003609">
    <property type="entry name" value="Pan_app"/>
</dbReference>
<evidence type="ECO:0000256" key="2">
    <source>
        <dbReference type="ARBA" id="ARBA00022475"/>
    </source>
</evidence>
<sequence length="831" mass="93178">MTLLRKANLFTLVSMLCCALKFCVGGDVITATEHIQDPGSIVSSGGLYKLGFFSPNSSANRYVGIWHNKIPAYSVLWVANRDKPILDSTGVMMISDDGNLVLMNGKKEVIWSSNVSTSITNSSAQILDSGNLVLIKGSSSSVANDSGILWQSFDHGSDSFLSTMKLSTSVRTNEKHVFTSWESPSDPSIGSFSLSLELLNIPEVVIWNGSTLYWRSGPWNGSVFIGIYNMRSVYLDGWTLVNDKEGTIYLTYNFAEASYISYFLLKSNGIFVQPYWHEEQNDWQNVWLTRDSLCDVYGTCGPFGICDTNTVPICSCLRGFEPKNIEEWGRGNWSAGCVRRSSLQCERIINGRTKAGKEDGFLKIENAKVPYYAVLFSPLEDQCQKLCLNNCSCAAYAYDAGIGCMYWSGDLIDIQKFSIEGADLYIRLAHTEFGEKRDLRVIIATAVIVGTIVFIVLCFFWRKLKKRRAVRRRTEGEASLEVSGENMLGEKLGKANVQELVLYKLEELATATSNFSDTNRLAQGGFGPVYKGRLSNGKEIAVKRLSKASGQGFREFMNEMEVICKVQHQNLVKILGCCVEGDENIIIYEFMPNKSLDTFLFDPLKREHLDWRRRSNIIDGICRALLYLHRDSRLRIIHRDLKASNILLDEELNPKISDFGMARIFEGNEDQANTRRVMGTYGYMAPEYAMEGRFSEKSDVFSFGVLLLEIISGRRNTSSIEEDRSLSLLGFAWKLWKEGNALALADPKISVRRFETEVLRCVNVGLLCTQLAKDRPTIPTVISLLHGEMVDLPSPNQPAYTERQPIQHTDGSEQSQNRGSINVTLASIEGR</sequence>
<dbReference type="Pfam" id="PF07714">
    <property type="entry name" value="PK_Tyr_Ser-Thr"/>
    <property type="match status" value="1"/>
</dbReference>
<dbReference type="SUPFAM" id="SSF56112">
    <property type="entry name" value="Protein kinase-like (PK-like)"/>
    <property type="match status" value="1"/>
</dbReference>
<feature type="domain" description="Bulb-type lectin" evidence="16">
    <location>
        <begin position="26"/>
        <end position="147"/>
    </location>
</feature>
<feature type="chain" id="PRO_5045978552" description="Receptor-like serine/threonine-protein kinase" evidence="14">
    <location>
        <begin position="26"/>
        <end position="831"/>
    </location>
</feature>
<dbReference type="Pfam" id="PF00954">
    <property type="entry name" value="S_locus_glycop"/>
    <property type="match status" value="1"/>
</dbReference>
<evidence type="ECO:0000256" key="3">
    <source>
        <dbReference type="ARBA" id="ARBA00022527"/>
    </source>
</evidence>
<evidence type="ECO:0000256" key="6">
    <source>
        <dbReference type="ARBA" id="ARBA00022741"/>
    </source>
</evidence>
<evidence type="ECO:0000256" key="7">
    <source>
        <dbReference type="ARBA" id="ARBA00022777"/>
    </source>
</evidence>
<proteinExistence type="inferred from homology"/>
<evidence type="ECO:0000256" key="10">
    <source>
        <dbReference type="ARBA" id="ARBA00023180"/>
    </source>
</evidence>
<comment type="catalytic activity">
    <reaction evidence="11">
        <text>L-threonyl-[protein] + ATP = O-phospho-L-threonyl-[protein] + ADP + H(+)</text>
        <dbReference type="Rhea" id="RHEA:46608"/>
        <dbReference type="Rhea" id="RHEA-COMP:11060"/>
        <dbReference type="Rhea" id="RHEA-COMP:11605"/>
        <dbReference type="ChEBI" id="CHEBI:15378"/>
        <dbReference type="ChEBI" id="CHEBI:30013"/>
        <dbReference type="ChEBI" id="CHEBI:30616"/>
        <dbReference type="ChEBI" id="CHEBI:61977"/>
        <dbReference type="ChEBI" id="CHEBI:456216"/>
        <dbReference type="EC" id="2.7.11.1"/>
    </reaction>
</comment>
<dbReference type="SMART" id="SM00220">
    <property type="entry name" value="S_TKc"/>
    <property type="match status" value="1"/>
</dbReference>
<keyword evidence="18" id="KW-1185">Reference proteome</keyword>
<dbReference type="PROSITE" id="PS00108">
    <property type="entry name" value="PROTEIN_KINASE_ST"/>
    <property type="match status" value="1"/>
</dbReference>
<keyword evidence="5 14" id="KW-0732">Signal</keyword>
<dbReference type="InterPro" id="IPR001245">
    <property type="entry name" value="Ser-Thr/Tyr_kinase_cat_dom"/>
</dbReference>
<feature type="compositionally biased region" description="Polar residues" evidence="12">
    <location>
        <begin position="804"/>
        <end position="823"/>
    </location>
</feature>
<dbReference type="PIRSF" id="PIRSF000641">
    <property type="entry name" value="SRK"/>
    <property type="match status" value="1"/>
</dbReference>
<dbReference type="CDD" id="cd14066">
    <property type="entry name" value="STKc_IRAK"/>
    <property type="match status" value="1"/>
</dbReference>
<evidence type="ECO:0000256" key="4">
    <source>
        <dbReference type="ARBA" id="ARBA00022679"/>
    </source>
</evidence>
<evidence type="ECO:0000259" key="16">
    <source>
        <dbReference type="PROSITE" id="PS50927"/>
    </source>
</evidence>
<protein>
    <recommendedName>
        <fullName evidence="11">Receptor-like serine/threonine-protein kinase</fullName>
        <ecNumber evidence="11">2.7.11.1</ecNumber>
    </recommendedName>
</protein>
<feature type="domain" description="Protein kinase" evidence="15">
    <location>
        <begin position="515"/>
        <end position="789"/>
    </location>
</feature>
<evidence type="ECO:0000313" key="19">
    <source>
        <dbReference type="RefSeq" id="XP_048141671.1"/>
    </source>
</evidence>
<dbReference type="Gene3D" id="1.10.510.10">
    <property type="entry name" value="Transferase(Phosphotransferase) domain 1"/>
    <property type="match status" value="1"/>
</dbReference>
<evidence type="ECO:0000256" key="5">
    <source>
        <dbReference type="ARBA" id="ARBA00022729"/>
    </source>
</evidence>
<dbReference type="Proteomes" id="UP000827889">
    <property type="component" value="Chromosome 9"/>
</dbReference>
<feature type="signal peptide" evidence="14">
    <location>
        <begin position="1"/>
        <end position="25"/>
    </location>
</feature>
<keyword evidence="13" id="KW-0812">Transmembrane</keyword>
<reference evidence="19" key="1">
    <citation type="submission" date="2025-08" db="UniProtKB">
        <authorList>
            <consortium name="RefSeq"/>
        </authorList>
    </citation>
    <scope>IDENTIFICATION</scope>
    <source>
        <tissue evidence="19">Leaf</tissue>
    </source>
</reference>
<dbReference type="SMART" id="SM00108">
    <property type="entry name" value="B_lectin"/>
    <property type="match status" value="1"/>
</dbReference>
<dbReference type="InterPro" id="IPR024171">
    <property type="entry name" value="SRK-like_kinase"/>
</dbReference>
<dbReference type="InterPro" id="IPR036426">
    <property type="entry name" value="Bulb-type_lectin_dom_sf"/>
</dbReference>
<comment type="subcellular location">
    <subcellularLocation>
        <location evidence="1">Cell membrane</location>
        <topology evidence="1">Single-pass type I membrane protein</topology>
    </subcellularLocation>
</comment>
<dbReference type="PANTHER" id="PTHR27002">
    <property type="entry name" value="RECEPTOR-LIKE SERINE/THREONINE-PROTEIN KINASE SD1-8"/>
    <property type="match status" value="1"/>
</dbReference>
<evidence type="ECO:0000256" key="13">
    <source>
        <dbReference type="SAM" id="Phobius"/>
    </source>
</evidence>
<accession>A0ABM3HYI9</accession>
<evidence type="ECO:0000256" key="1">
    <source>
        <dbReference type="ARBA" id="ARBA00004251"/>
    </source>
</evidence>
<dbReference type="PROSITE" id="PS50011">
    <property type="entry name" value="PROTEIN_KINASE_DOM"/>
    <property type="match status" value="1"/>
</dbReference>
<evidence type="ECO:0000256" key="8">
    <source>
        <dbReference type="ARBA" id="ARBA00022840"/>
    </source>
</evidence>
<dbReference type="SUPFAM" id="SSF51110">
    <property type="entry name" value="alpha-D-mannose-specific plant lectins"/>
    <property type="match status" value="1"/>
</dbReference>
<dbReference type="SMART" id="SM00473">
    <property type="entry name" value="PAN_AP"/>
    <property type="match status" value="1"/>
</dbReference>
<feature type="transmembrane region" description="Helical" evidence="13">
    <location>
        <begin position="441"/>
        <end position="461"/>
    </location>
</feature>
<evidence type="ECO:0000256" key="9">
    <source>
        <dbReference type="ARBA" id="ARBA00023157"/>
    </source>
</evidence>
<name>A0ABM3HYI9_9MYRT</name>
<keyword evidence="13" id="KW-0472">Membrane</keyword>
<evidence type="ECO:0000259" key="17">
    <source>
        <dbReference type="PROSITE" id="PS50948"/>
    </source>
</evidence>
<keyword evidence="10" id="KW-0325">Glycoprotein</keyword>
<keyword evidence="9" id="KW-1015">Disulfide bond</keyword>
<dbReference type="PROSITE" id="PS50948">
    <property type="entry name" value="PAN"/>
    <property type="match status" value="1"/>
</dbReference>
<dbReference type="InterPro" id="IPR000858">
    <property type="entry name" value="S_locus_glycoprot_dom"/>
</dbReference>
<dbReference type="CDD" id="cd00028">
    <property type="entry name" value="B_lectin"/>
    <property type="match status" value="1"/>
</dbReference>
<dbReference type="EC" id="2.7.11.1" evidence="11"/>
<dbReference type="CDD" id="cd01098">
    <property type="entry name" value="PAN_AP_plant"/>
    <property type="match status" value="1"/>
</dbReference>
<dbReference type="GeneID" id="115739698"/>
<dbReference type="PANTHER" id="PTHR27002:SF1082">
    <property type="entry name" value="OS06G0693000 PROTEIN"/>
    <property type="match status" value="1"/>
</dbReference>
<feature type="domain" description="Apple" evidence="17">
    <location>
        <begin position="345"/>
        <end position="429"/>
    </location>
</feature>
<dbReference type="Gene3D" id="2.90.10.10">
    <property type="entry name" value="Bulb-type lectin domain"/>
    <property type="match status" value="1"/>
</dbReference>
<keyword evidence="3 11" id="KW-0723">Serine/threonine-protein kinase</keyword>
<dbReference type="InterPro" id="IPR008271">
    <property type="entry name" value="Ser/Thr_kinase_AS"/>
</dbReference>
<evidence type="ECO:0000313" key="18">
    <source>
        <dbReference type="Proteomes" id="UP000827889"/>
    </source>
</evidence>
<keyword evidence="6 11" id="KW-0547">Nucleotide-binding</keyword>
<dbReference type="InterPro" id="IPR011009">
    <property type="entry name" value="Kinase-like_dom_sf"/>
</dbReference>
<gene>
    <name evidence="19" type="primary">LOC115739698</name>
</gene>
<evidence type="ECO:0000259" key="15">
    <source>
        <dbReference type="PROSITE" id="PS50011"/>
    </source>
</evidence>
<organism evidence="18 19">
    <name type="scientific">Rhodamnia argentea</name>
    <dbReference type="NCBI Taxonomy" id="178133"/>
    <lineage>
        <taxon>Eukaryota</taxon>
        <taxon>Viridiplantae</taxon>
        <taxon>Streptophyta</taxon>
        <taxon>Embryophyta</taxon>
        <taxon>Tracheophyta</taxon>
        <taxon>Spermatophyta</taxon>
        <taxon>Magnoliopsida</taxon>
        <taxon>eudicotyledons</taxon>
        <taxon>Gunneridae</taxon>
        <taxon>Pentapetalae</taxon>
        <taxon>rosids</taxon>
        <taxon>malvids</taxon>
        <taxon>Myrtales</taxon>
        <taxon>Myrtaceae</taxon>
        <taxon>Myrtoideae</taxon>
        <taxon>Myrteae</taxon>
        <taxon>Australasian group</taxon>
        <taxon>Rhodamnia</taxon>
    </lineage>
</organism>
<feature type="region of interest" description="Disordered" evidence="12">
    <location>
        <begin position="793"/>
        <end position="823"/>
    </location>
</feature>
<dbReference type="InterPro" id="IPR001480">
    <property type="entry name" value="Bulb-type_lectin_dom"/>
</dbReference>
<evidence type="ECO:0000256" key="12">
    <source>
        <dbReference type="SAM" id="MobiDB-lite"/>
    </source>
</evidence>
<keyword evidence="13" id="KW-1133">Transmembrane helix</keyword>
<comment type="catalytic activity">
    <reaction evidence="11">
        <text>L-seryl-[protein] + ATP = O-phospho-L-seryl-[protein] + ADP + H(+)</text>
        <dbReference type="Rhea" id="RHEA:17989"/>
        <dbReference type="Rhea" id="RHEA-COMP:9863"/>
        <dbReference type="Rhea" id="RHEA-COMP:11604"/>
        <dbReference type="ChEBI" id="CHEBI:15378"/>
        <dbReference type="ChEBI" id="CHEBI:29999"/>
        <dbReference type="ChEBI" id="CHEBI:30616"/>
        <dbReference type="ChEBI" id="CHEBI:83421"/>
        <dbReference type="ChEBI" id="CHEBI:456216"/>
        <dbReference type="EC" id="2.7.11.1"/>
    </reaction>
</comment>
<evidence type="ECO:0000256" key="11">
    <source>
        <dbReference type="PIRNR" id="PIRNR000641"/>
    </source>
</evidence>
<dbReference type="Gene3D" id="3.30.200.20">
    <property type="entry name" value="Phosphorylase Kinase, domain 1"/>
    <property type="match status" value="1"/>
</dbReference>
<keyword evidence="4 11" id="KW-0808">Transferase</keyword>
<keyword evidence="8 11" id="KW-0067">ATP-binding</keyword>
<evidence type="ECO:0000256" key="14">
    <source>
        <dbReference type="SAM" id="SignalP"/>
    </source>
</evidence>
<dbReference type="InterPro" id="IPR000719">
    <property type="entry name" value="Prot_kinase_dom"/>
</dbReference>
<keyword evidence="7 11" id="KW-0418">Kinase</keyword>
<keyword evidence="2" id="KW-1003">Cell membrane</keyword>
<dbReference type="PROSITE" id="PS50927">
    <property type="entry name" value="BULB_LECTIN"/>
    <property type="match status" value="1"/>
</dbReference>
<comment type="similarity">
    <text evidence="11">Belongs to the protein kinase superfamily. Ser/Thr protein kinase family.</text>
</comment>
<dbReference type="Pfam" id="PF01453">
    <property type="entry name" value="B_lectin"/>
    <property type="match status" value="1"/>
</dbReference>